<dbReference type="RefSeq" id="WP_188166351.1">
    <property type="nucleotide sequence ID" value="NZ_JACVVX010000008.1"/>
</dbReference>
<gene>
    <name evidence="2" type="ORF">ICI42_19845</name>
</gene>
<dbReference type="PIRSF" id="PIRSF011386">
    <property type="entry name" value="FixH"/>
    <property type="match status" value="1"/>
</dbReference>
<name>A0A8J6U9A3_9HYPH</name>
<accession>A0A8J6U9A3</accession>
<sequence>MIGHIFRPKTFTGWHMLGVMALFFGTIIGVNVTMATFAGKSWTGLVVQNSYVAGQEFNEKVAEAREQDALGWKGVFSFERGVARYRLLDASGAPIRLEGVSVMFRRPSYEAEDMTLELLRAADGSFAITPQIGDGLWLVDIQAFADSGTSRPFRENHRVEIVKGSVR</sequence>
<comment type="caution">
    <text evidence="2">The sequence shown here is derived from an EMBL/GenBank/DDBJ whole genome shotgun (WGS) entry which is preliminary data.</text>
</comment>
<reference evidence="2" key="1">
    <citation type="submission" date="2020-09" db="EMBL/GenBank/DDBJ databases">
        <title>Genome seq and assembly of Tianweitania sp.</title>
        <authorList>
            <person name="Chhetri G."/>
        </authorList>
    </citation>
    <scope>NUCLEOTIDE SEQUENCE</scope>
    <source>
        <strain evidence="2">Rool2</strain>
    </source>
</reference>
<proteinExistence type="predicted"/>
<protein>
    <submittedName>
        <fullName evidence="2">FixH family protein</fullName>
    </submittedName>
</protein>
<dbReference type="Proteomes" id="UP000643405">
    <property type="component" value="Unassembled WGS sequence"/>
</dbReference>
<dbReference type="EMBL" id="JACVVX010000008">
    <property type="protein sequence ID" value="MBD0416907.1"/>
    <property type="molecule type" value="Genomic_DNA"/>
</dbReference>
<evidence type="ECO:0000313" key="2">
    <source>
        <dbReference type="EMBL" id="MBD0416907.1"/>
    </source>
</evidence>
<keyword evidence="1" id="KW-1133">Transmembrane helix</keyword>
<dbReference type="InterPro" id="IPR018037">
    <property type="entry name" value="FixH_proteobacterial"/>
</dbReference>
<dbReference type="AlphaFoldDB" id="A0A8J6U9A3"/>
<keyword evidence="1" id="KW-0812">Transmembrane</keyword>
<organism evidence="2 3">
    <name type="scientific">Oryzicola mucosus</name>
    <dbReference type="NCBI Taxonomy" id="2767425"/>
    <lineage>
        <taxon>Bacteria</taxon>
        <taxon>Pseudomonadati</taxon>
        <taxon>Pseudomonadota</taxon>
        <taxon>Alphaproteobacteria</taxon>
        <taxon>Hyphomicrobiales</taxon>
        <taxon>Phyllobacteriaceae</taxon>
        <taxon>Oryzicola</taxon>
    </lineage>
</organism>
<feature type="transmembrane region" description="Helical" evidence="1">
    <location>
        <begin position="12"/>
        <end position="32"/>
    </location>
</feature>
<dbReference type="Pfam" id="PF05751">
    <property type="entry name" value="FixH"/>
    <property type="match status" value="1"/>
</dbReference>
<keyword evidence="1" id="KW-0472">Membrane</keyword>
<keyword evidence="3" id="KW-1185">Reference proteome</keyword>
<evidence type="ECO:0000256" key="1">
    <source>
        <dbReference type="SAM" id="Phobius"/>
    </source>
</evidence>
<evidence type="ECO:0000313" key="3">
    <source>
        <dbReference type="Proteomes" id="UP000643405"/>
    </source>
</evidence>
<dbReference type="InterPro" id="IPR008620">
    <property type="entry name" value="FixH"/>
</dbReference>